<protein>
    <submittedName>
        <fullName evidence="1">Uncharacterized protein</fullName>
    </submittedName>
</protein>
<reference evidence="1 2" key="1">
    <citation type="submission" date="2019-03" db="EMBL/GenBank/DDBJ databases">
        <title>First draft genome of Liparis tanakae, snailfish: a comprehensive survey of snailfish specific genes.</title>
        <authorList>
            <person name="Kim W."/>
            <person name="Song I."/>
            <person name="Jeong J.-H."/>
            <person name="Kim D."/>
            <person name="Kim S."/>
            <person name="Ryu S."/>
            <person name="Song J.Y."/>
            <person name="Lee S.K."/>
        </authorList>
    </citation>
    <scope>NUCLEOTIDE SEQUENCE [LARGE SCALE GENOMIC DNA]</scope>
    <source>
        <tissue evidence="1">Muscle</tissue>
    </source>
</reference>
<keyword evidence="2" id="KW-1185">Reference proteome</keyword>
<dbReference type="EMBL" id="SRLO01002363">
    <property type="protein sequence ID" value="TNN33090.1"/>
    <property type="molecule type" value="Genomic_DNA"/>
</dbReference>
<accession>A0A4Z2EWT8</accession>
<evidence type="ECO:0000313" key="1">
    <source>
        <dbReference type="EMBL" id="TNN33090.1"/>
    </source>
</evidence>
<comment type="caution">
    <text evidence="1">The sequence shown here is derived from an EMBL/GenBank/DDBJ whole genome shotgun (WGS) entry which is preliminary data.</text>
</comment>
<evidence type="ECO:0000313" key="2">
    <source>
        <dbReference type="Proteomes" id="UP000314294"/>
    </source>
</evidence>
<sequence>MANEYHTSTHDMSHLLLVNILCVEAHETQHRNKKLQGRKQRSIELPTAGSNADLFVSDYSAIPML</sequence>
<proteinExistence type="predicted"/>
<gene>
    <name evidence="1" type="ORF">EYF80_056746</name>
</gene>
<organism evidence="1 2">
    <name type="scientific">Liparis tanakae</name>
    <name type="common">Tanaka's snailfish</name>
    <dbReference type="NCBI Taxonomy" id="230148"/>
    <lineage>
        <taxon>Eukaryota</taxon>
        <taxon>Metazoa</taxon>
        <taxon>Chordata</taxon>
        <taxon>Craniata</taxon>
        <taxon>Vertebrata</taxon>
        <taxon>Euteleostomi</taxon>
        <taxon>Actinopterygii</taxon>
        <taxon>Neopterygii</taxon>
        <taxon>Teleostei</taxon>
        <taxon>Neoteleostei</taxon>
        <taxon>Acanthomorphata</taxon>
        <taxon>Eupercaria</taxon>
        <taxon>Perciformes</taxon>
        <taxon>Cottioidei</taxon>
        <taxon>Cottales</taxon>
        <taxon>Liparidae</taxon>
        <taxon>Liparis</taxon>
    </lineage>
</organism>
<dbReference type="Proteomes" id="UP000314294">
    <property type="component" value="Unassembled WGS sequence"/>
</dbReference>
<name>A0A4Z2EWT8_9TELE</name>
<dbReference type="AlphaFoldDB" id="A0A4Z2EWT8"/>